<dbReference type="SMART" id="SM00314">
    <property type="entry name" value="RA"/>
    <property type="match status" value="1"/>
</dbReference>
<dbReference type="PANTHER" id="PTHR10398:SF2">
    <property type="entry name" value="AFADIN"/>
    <property type="match status" value="1"/>
</dbReference>
<feature type="compositionally biased region" description="Basic and acidic residues" evidence="1">
    <location>
        <begin position="1392"/>
        <end position="1406"/>
    </location>
</feature>
<dbReference type="InterPro" id="IPR002710">
    <property type="entry name" value="Dilute_dom"/>
</dbReference>
<dbReference type="SMART" id="SM01132">
    <property type="entry name" value="DIL"/>
    <property type="match status" value="1"/>
</dbReference>
<protein>
    <submittedName>
        <fullName evidence="5">Afadin</fullName>
    </submittedName>
</protein>
<feature type="region of interest" description="Disordered" evidence="1">
    <location>
        <begin position="522"/>
        <end position="546"/>
    </location>
</feature>
<feature type="compositionally biased region" description="Basic and acidic residues" evidence="1">
    <location>
        <begin position="1307"/>
        <end position="1320"/>
    </location>
</feature>
<evidence type="ECO:0000259" key="3">
    <source>
        <dbReference type="PROSITE" id="PS50200"/>
    </source>
</evidence>
<dbReference type="EMBL" id="LUCH01000873">
    <property type="protein sequence ID" value="KAF5404130.1"/>
    <property type="molecule type" value="Genomic_DNA"/>
</dbReference>
<reference evidence="5" key="1">
    <citation type="submission" date="2019-05" db="EMBL/GenBank/DDBJ databases">
        <title>Annotation for the trematode Paragonimus heterotremus.</title>
        <authorList>
            <person name="Choi Y.-J."/>
        </authorList>
    </citation>
    <scope>NUCLEOTIDE SEQUENCE</scope>
    <source>
        <strain evidence="5">LC</strain>
    </source>
</reference>
<feature type="domain" description="Dilute" evidence="4">
    <location>
        <begin position="942"/>
        <end position="1227"/>
    </location>
</feature>
<feature type="compositionally biased region" description="Low complexity" evidence="1">
    <location>
        <begin position="603"/>
        <end position="614"/>
    </location>
</feature>
<keyword evidence="6" id="KW-1185">Reference proteome</keyword>
<dbReference type="Pfam" id="PF01843">
    <property type="entry name" value="DIL"/>
    <property type="match status" value="1"/>
</dbReference>
<feature type="compositionally biased region" description="Low complexity" evidence="1">
    <location>
        <begin position="741"/>
        <end position="752"/>
    </location>
</feature>
<dbReference type="InterPro" id="IPR001478">
    <property type="entry name" value="PDZ"/>
</dbReference>
<dbReference type="PROSITE" id="PS50106">
    <property type="entry name" value="PDZ"/>
    <property type="match status" value="1"/>
</dbReference>
<feature type="domain" description="Ras-associating" evidence="3">
    <location>
        <begin position="1"/>
        <end position="32"/>
    </location>
</feature>
<dbReference type="Proteomes" id="UP000748531">
    <property type="component" value="Unassembled WGS sequence"/>
</dbReference>
<dbReference type="SUPFAM" id="SSF54236">
    <property type="entry name" value="Ubiquitin-like"/>
    <property type="match status" value="1"/>
</dbReference>
<feature type="non-terminal residue" evidence="5">
    <location>
        <position position="1"/>
    </location>
</feature>
<dbReference type="SMART" id="SM00228">
    <property type="entry name" value="PDZ"/>
    <property type="match status" value="1"/>
</dbReference>
<evidence type="ECO:0000313" key="5">
    <source>
        <dbReference type="EMBL" id="KAF5404130.1"/>
    </source>
</evidence>
<dbReference type="PANTHER" id="PTHR10398">
    <property type="entry name" value="AFADIN"/>
    <property type="match status" value="1"/>
</dbReference>
<dbReference type="GO" id="GO:0007165">
    <property type="term" value="P:signal transduction"/>
    <property type="evidence" value="ECO:0007669"/>
    <property type="project" value="InterPro"/>
</dbReference>
<dbReference type="SUPFAM" id="SSF50156">
    <property type="entry name" value="PDZ domain-like"/>
    <property type="match status" value="1"/>
</dbReference>
<dbReference type="OrthoDB" id="6260541at2759"/>
<dbReference type="InterPro" id="IPR028842">
    <property type="entry name" value="Afadin"/>
</dbReference>
<dbReference type="InterPro" id="IPR000159">
    <property type="entry name" value="RA_dom"/>
</dbReference>
<dbReference type="PROSITE" id="PS51126">
    <property type="entry name" value="DILUTE"/>
    <property type="match status" value="1"/>
</dbReference>
<dbReference type="InterPro" id="IPR029071">
    <property type="entry name" value="Ubiquitin-like_domsf"/>
</dbReference>
<feature type="region of interest" description="Disordered" evidence="1">
    <location>
        <begin position="1763"/>
        <end position="1801"/>
    </location>
</feature>
<feature type="region of interest" description="Disordered" evidence="1">
    <location>
        <begin position="121"/>
        <end position="143"/>
    </location>
</feature>
<feature type="domain" description="Ras-associating" evidence="3">
    <location>
        <begin position="174"/>
        <end position="275"/>
    </location>
</feature>
<feature type="region of interest" description="Disordered" evidence="1">
    <location>
        <begin position="1282"/>
        <end position="1322"/>
    </location>
</feature>
<feature type="region of interest" description="Disordered" evidence="1">
    <location>
        <begin position="1963"/>
        <end position="2021"/>
    </location>
</feature>
<organism evidence="5 6">
    <name type="scientific">Paragonimus heterotremus</name>
    <dbReference type="NCBI Taxonomy" id="100268"/>
    <lineage>
        <taxon>Eukaryota</taxon>
        <taxon>Metazoa</taxon>
        <taxon>Spiralia</taxon>
        <taxon>Lophotrochozoa</taxon>
        <taxon>Platyhelminthes</taxon>
        <taxon>Trematoda</taxon>
        <taxon>Digenea</taxon>
        <taxon>Plagiorchiida</taxon>
        <taxon>Troglotremata</taxon>
        <taxon>Troglotrematidae</taxon>
        <taxon>Paragonimus</taxon>
    </lineage>
</organism>
<dbReference type="Pfam" id="PF00788">
    <property type="entry name" value="RA"/>
    <property type="match status" value="1"/>
</dbReference>
<feature type="compositionally biased region" description="Polar residues" evidence="1">
    <location>
        <begin position="1407"/>
        <end position="1427"/>
    </location>
</feature>
<sequence>RRLTNDEYPLLVQLNWSKLDREGKFVLKAESAGDNAQAMNGSMKKPGSSSSCTITTNGGNGRIRRRWSLRKDKQFSPCSQRGPLGCAAAVGWTKDKPVGRARQSFFDPKLNCLVMSQHSVSSTSKKLSSTSPPPPDSSFTRTISNPEQVMQRKRQRTLEAKLLDILQHGGPNIGGTLKIYGGHICPQVPYKTLLLSVTDTVADVIRQSLDKYGMEEADADAYCLVLRVRTAADTTEGRSGTERVLADTDFPLAHLFASTPEAGSVVTFELQPRPPHLLNQRLFFSDISSTSRRRPNTSHPDANKRVSSRINRASFELDTVFACLIELDPCIASDPVRSDTAVKCEPNCATGTVYALPVHKGQVCIGTAPTPDFAHPFLVTLPLPLWPGVELHHLIIWRPPVPPGISSAKAASDATTRRGGWLACRPCLKSNSCGAEQFSKVYVNNRLLTPTPENHACVYWLSPGDILHLGTGRRCLKIWPGNGSKQPTRSALVAGSLPYPSVPRSGLVVPEVPKHQRMYNSNLSSVRSPTPPTVTSPLVSSRFPDNSGSLPMTTPVYLSPLVQSSSPLPSELSVNVPQAHRTSTTAYTDFPDLANFVRTPIESNSDSSSSLSSNPPTETFPGARTDHSLQPYLSIWLHSSSSEVHVDSLQNWSLTGGNIGEPSSRLATRLVQSSVTCTSTSPDDISQSSTATVSVQMRRAAPFHPIPVGESMQQPSSSLPASKSLCSPFTPELSKYDRNASSIGSPPLTSSSCHSPTRPTGSNKSSHRSKSSSSTISDRLPCQMAFAPASVGHLLDWLIMRSMEEAHLPTMITDQSVPPPVVDKCPLGPAISVYLMLRAIYRQCDRWDMIETRQAVKDAIERFRSAVSGRAVSADGEAKASEFAKAKLAVHQHRRRQRELLSLLAGSVERFQNIETVLTRWINPCDSSPVNNCDPRDRPTFQDLLHSNATWLANASQLLHLITRDVDLTRTFEDSTALHSSSQTNAEYKTSYSTWMVVQDQLTDVVQSSFGMLTDLCVSQLDQVSIPQLLSQLTEIVHAEEARVSERDLVDEDANVLEEAILKQPDAVLQMLTDTLDSLHAAYVNPAFVVQLFARMLHRLNARLFNFLLGTQTEDESTSHQSDISSHISPTWGRVLHRWIRVGICNWALTEGLGVAAECYLQRVSQAAELMMADLSTVECLYNVAVDLVGLNSRQVRALLTGYRRDGGENQICSMEDGRIPGNWIDFVVSGVQLVADRILAEEETAQAFDPASETDKSWNPHLEEPLDLLLPLLLPEDSYPSDMPIPLETSEDPVSCDSGISSRPSSAKEQDSHKVEKSPSGDPLITVDAIRKFLQPAIKAGWCRLSVRPICDKSASSPPTTVLLQWNAYLTSSLHEEPTQETGVSASAYKTDGDNCFDEKPRSSDPADNSPSGSTELTKMESSSDSCVVDMPSTVNLNGNLPCASMPLLPNDVITDKHPSGDDWYVSTLCSKHRPITVLVPKIGQSLGLNIVAAKSEDGRDLGIYVRGVVPESGASQARLYQASANNQSDPEPPLLKPGDHLLAVNDQSVLELSQEAAAQLVASAGPEVSLTVVRNSTMCTALAKSAEPRSVYRSSSTTSTASESNEILCENCPECRLQASLITSPVNLIISDNKDSEPHRISSTDVAFSVSSERSLDRIPPPVPSALGPVLHLFEPKPRTSVDCIAAHTTRAFNPKTWADAYSSNDQHLMFRSINSRLQSPEPAIQYNHQSPPVNNVRITAYNSSFSTSALHQAMGNRWTSEYSTGKTMPSATGRVSESRSTLNDLEEPVGSEYSLGTSTGPVDSSCSSLLWRTHASIPQPCHRPKGQSASFDEWLSTTRLGELCERFTNELTTRVNANVGYADMLPNSRAHISEQHPSITDEPRQSSEFVNTETESFISSAIRTSALPSTPGLYTNQRSRSLSTNAKADDVFTDVHQPSSCGSKAPLVFVPTVSVLPSIGQIQPAPGPRTNGHPPLPSTWWSSRSLGDLNDFTHSPQSSSTRVSVQSSTLGRTPAGRAVQRRHTTLTTSRFNLGPRPVPPNQDCVSQENLFSIPCPNGILSIVYDDSFGLPVSSTCRKYLSHPICILANEHRFICLPGLRYHTQTHTHTHRACYHMRAQSLYVHRQSDNLGSPFC</sequence>
<feature type="region of interest" description="Disordered" evidence="1">
    <location>
        <begin position="601"/>
        <end position="625"/>
    </location>
</feature>
<feature type="compositionally biased region" description="Polar residues" evidence="1">
    <location>
        <begin position="1763"/>
        <end position="1786"/>
    </location>
</feature>
<feature type="region of interest" description="Disordered" evidence="1">
    <location>
        <begin position="736"/>
        <end position="776"/>
    </location>
</feature>
<dbReference type="InterPro" id="IPR036034">
    <property type="entry name" value="PDZ_sf"/>
</dbReference>
<feature type="compositionally biased region" description="Low complexity" evidence="1">
    <location>
        <begin position="1998"/>
        <end position="2012"/>
    </location>
</feature>
<dbReference type="Gene3D" id="3.10.20.90">
    <property type="entry name" value="Phosphatidylinositol 3-kinase Catalytic Subunit, Chain A, domain 1"/>
    <property type="match status" value="1"/>
</dbReference>
<feature type="compositionally biased region" description="Low complexity" evidence="1">
    <location>
        <begin position="121"/>
        <end position="130"/>
    </location>
</feature>
<evidence type="ECO:0000256" key="1">
    <source>
        <dbReference type="SAM" id="MobiDB-lite"/>
    </source>
</evidence>
<name>A0A8J4SSF1_9TREM</name>
<dbReference type="GO" id="GO:0005911">
    <property type="term" value="C:cell-cell junction"/>
    <property type="evidence" value="ECO:0007669"/>
    <property type="project" value="InterPro"/>
</dbReference>
<comment type="caution">
    <text evidence="5">The sequence shown here is derived from an EMBL/GenBank/DDBJ whole genome shotgun (WGS) entry which is preliminary data.</text>
</comment>
<proteinExistence type="predicted"/>
<gene>
    <name evidence="5" type="ORF">PHET_02378</name>
</gene>
<dbReference type="PROSITE" id="PS50200">
    <property type="entry name" value="RA"/>
    <property type="match status" value="2"/>
</dbReference>
<evidence type="ECO:0000313" key="6">
    <source>
        <dbReference type="Proteomes" id="UP000748531"/>
    </source>
</evidence>
<evidence type="ECO:0000259" key="4">
    <source>
        <dbReference type="PROSITE" id="PS51126"/>
    </source>
</evidence>
<evidence type="ECO:0000259" key="2">
    <source>
        <dbReference type="PROSITE" id="PS50106"/>
    </source>
</evidence>
<dbReference type="Gene3D" id="2.30.42.10">
    <property type="match status" value="1"/>
</dbReference>
<feature type="region of interest" description="Disordered" evidence="1">
    <location>
        <begin position="37"/>
        <end position="61"/>
    </location>
</feature>
<accession>A0A8J4SSF1</accession>
<feature type="region of interest" description="Disordered" evidence="1">
    <location>
        <begin position="1376"/>
        <end position="1428"/>
    </location>
</feature>
<feature type="domain" description="PDZ" evidence="2">
    <location>
        <begin position="1478"/>
        <end position="1578"/>
    </location>
</feature>